<gene>
    <name evidence="2" type="ORF">SAMN05192558_102598</name>
</gene>
<organism evidence="2 3">
    <name type="scientific">Actinokineospora alba</name>
    <dbReference type="NCBI Taxonomy" id="504798"/>
    <lineage>
        <taxon>Bacteria</taxon>
        <taxon>Bacillati</taxon>
        <taxon>Actinomycetota</taxon>
        <taxon>Actinomycetes</taxon>
        <taxon>Pseudonocardiales</taxon>
        <taxon>Pseudonocardiaceae</taxon>
        <taxon>Actinokineospora</taxon>
    </lineage>
</organism>
<dbReference type="RefSeq" id="WP_091371193.1">
    <property type="nucleotide sequence ID" value="NZ_FNDV01000008.1"/>
</dbReference>
<accession>A0A1H0IKC2</accession>
<dbReference type="OrthoDB" id="3217020at2"/>
<evidence type="ECO:0000313" key="3">
    <source>
        <dbReference type="Proteomes" id="UP000199651"/>
    </source>
</evidence>
<dbReference type="EMBL" id="FNJB01000002">
    <property type="protein sequence ID" value="SDO31897.1"/>
    <property type="molecule type" value="Genomic_DNA"/>
</dbReference>
<evidence type="ECO:0000256" key="1">
    <source>
        <dbReference type="SAM" id="Phobius"/>
    </source>
</evidence>
<feature type="transmembrane region" description="Helical" evidence="1">
    <location>
        <begin position="54"/>
        <end position="69"/>
    </location>
</feature>
<dbReference type="AlphaFoldDB" id="A0A1H0IKC2"/>
<reference evidence="3" key="1">
    <citation type="submission" date="2016-10" db="EMBL/GenBank/DDBJ databases">
        <authorList>
            <person name="Varghese N."/>
            <person name="Submissions S."/>
        </authorList>
    </citation>
    <scope>NUCLEOTIDE SEQUENCE [LARGE SCALE GENOMIC DNA]</scope>
    <source>
        <strain evidence="3">IBRC-M 10655</strain>
    </source>
</reference>
<keyword evidence="1" id="KW-0812">Transmembrane</keyword>
<keyword evidence="1" id="KW-1133">Transmembrane helix</keyword>
<keyword evidence="3" id="KW-1185">Reference proteome</keyword>
<proteinExistence type="predicted"/>
<dbReference type="Pfam" id="PF11292">
    <property type="entry name" value="DUF3093"/>
    <property type="match status" value="1"/>
</dbReference>
<dbReference type="STRING" id="504798.SAMN05421871_108297"/>
<protein>
    <recommendedName>
        <fullName evidence="4">DUF3093 domain-containing protein</fullName>
    </recommendedName>
</protein>
<dbReference type="InterPro" id="IPR021443">
    <property type="entry name" value="DUF3093"/>
</dbReference>
<feature type="transmembrane region" description="Helical" evidence="1">
    <location>
        <begin position="27"/>
        <end position="48"/>
    </location>
</feature>
<sequence>MTDTSGTGARAPQTTGERYRERLYVTWYWWPLPLIAAGLLAAEIHMGYPGVRAWLPYLVIVPLALLLIVKSGRTKVAVEDGELRVADAHLPLEFVGEVEVFGAKDKRRVLGPNLDPAAFMLHRGWVGPLVRVQVTDPADPTPYWVFSTRRPEELAAILRGNSTA</sequence>
<evidence type="ECO:0000313" key="2">
    <source>
        <dbReference type="EMBL" id="SDO31897.1"/>
    </source>
</evidence>
<dbReference type="Proteomes" id="UP000199651">
    <property type="component" value="Unassembled WGS sequence"/>
</dbReference>
<keyword evidence="1" id="KW-0472">Membrane</keyword>
<evidence type="ECO:0008006" key="4">
    <source>
        <dbReference type="Google" id="ProtNLM"/>
    </source>
</evidence>
<name>A0A1H0IKC2_9PSEU</name>